<keyword evidence="1" id="KW-0812">Transmembrane</keyword>
<feature type="domain" description="Nitrate/nitrite sensing protein" evidence="2">
    <location>
        <begin position="45"/>
        <end position="268"/>
    </location>
</feature>
<evidence type="ECO:0000256" key="1">
    <source>
        <dbReference type="SAM" id="Phobius"/>
    </source>
</evidence>
<protein>
    <recommendedName>
        <fullName evidence="2">Nitrate/nitrite sensing protein domain-containing protein</fullName>
    </recommendedName>
</protein>
<organism evidence="3 4">
    <name type="scientific">Methylophaga marina</name>
    <dbReference type="NCBI Taxonomy" id="45495"/>
    <lineage>
        <taxon>Bacteria</taxon>
        <taxon>Pseudomonadati</taxon>
        <taxon>Pseudomonadota</taxon>
        <taxon>Gammaproteobacteria</taxon>
        <taxon>Thiotrichales</taxon>
        <taxon>Piscirickettsiaceae</taxon>
        <taxon>Methylophaga</taxon>
    </lineage>
</organism>
<gene>
    <name evidence="3" type="ORF">GCM10008964_27890</name>
</gene>
<evidence type="ECO:0000313" key="4">
    <source>
        <dbReference type="Proteomes" id="UP001501476"/>
    </source>
</evidence>
<feature type="transmembrane region" description="Helical" evidence="1">
    <location>
        <begin position="6"/>
        <end position="22"/>
    </location>
</feature>
<sequence>MYPLIIGGVVVTGMLFIVYKLLSERYQLRQRVKRGILLTNHLRLVVEHCQKHRGTSNAVVSGNEKLLPQMIQLQNDIDNLIGSDMSQSLSDFPQWQSFIEHWPRLKQHALARDLTPQNIVRQHSLMIDGQLMLLDEVMRAYDLHRLMLDSCTRVSEICIDTLRVAETLGYTRAIGSGVCARGTCLAADRILLEFLRISVKTTSERLLSEVKLINNTDLTSSLETSSTAIRQQIDALLEMVDKRVLQRGQLKLDSHEYFTLSTRAIDEVLKIFSIIIQYASKQHTRMI</sequence>
<dbReference type="InterPro" id="IPR013587">
    <property type="entry name" value="Nitrate/nitrite_sensing"/>
</dbReference>
<evidence type="ECO:0000259" key="2">
    <source>
        <dbReference type="Pfam" id="PF08376"/>
    </source>
</evidence>
<keyword evidence="4" id="KW-1185">Reference proteome</keyword>
<dbReference type="Proteomes" id="UP001501476">
    <property type="component" value="Unassembled WGS sequence"/>
</dbReference>
<dbReference type="RefSeq" id="WP_286304221.1">
    <property type="nucleotide sequence ID" value="NZ_AP027741.1"/>
</dbReference>
<dbReference type="Pfam" id="PF08376">
    <property type="entry name" value="NIT"/>
    <property type="match status" value="1"/>
</dbReference>
<comment type="caution">
    <text evidence="3">The sequence shown here is derived from an EMBL/GenBank/DDBJ whole genome shotgun (WGS) entry which is preliminary data.</text>
</comment>
<dbReference type="EMBL" id="BAAADG010000018">
    <property type="protein sequence ID" value="GAA0234950.1"/>
    <property type="molecule type" value="Genomic_DNA"/>
</dbReference>
<keyword evidence="1" id="KW-1133">Transmembrane helix</keyword>
<accession>A0ABP3DNJ9</accession>
<proteinExistence type="predicted"/>
<keyword evidence="1" id="KW-0472">Membrane</keyword>
<name>A0ABP3DNJ9_9GAMM</name>
<reference evidence="4" key="1">
    <citation type="journal article" date="2019" name="Int. J. Syst. Evol. Microbiol.">
        <title>The Global Catalogue of Microorganisms (GCM) 10K type strain sequencing project: providing services to taxonomists for standard genome sequencing and annotation.</title>
        <authorList>
            <consortium name="The Broad Institute Genomics Platform"/>
            <consortium name="The Broad Institute Genome Sequencing Center for Infectious Disease"/>
            <person name="Wu L."/>
            <person name="Ma J."/>
        </authorList>
    </citation>
    <scope>NUCLEOTIDE SEQUENCE [LARGE SCALE GENOMIC DNA]</scope>
    <source>
        <strain evidence="4">JCM 6886</strain>
    </source>
</reference>
<evidence type="ECO:0000313" key="3">
    <source>
        <dbReference type="EMBL" id="GAA0234950.1"/>
    </source>
</evidence>